<evidence type="ECO:0000313" key="4">
    <source>
        <dbReference type="Proteomes" id="UP000204221"/>
    </source>
</evidence>
<organism evidence="3 4">
    <name type="scientific">Actinoalloteichus hoggarensis</name>
    <dbReference type="NCBI Taxonomy" id="1470176"/>
    <lineage>
        <taxon>Bacteria</taxon>
        <taxon>Bacillati</taxon>
        <taxon>Actinomycetota</taxon>
        <taxon>Actinomycetes</taxon>
        <taxon>Pseudonocardiales</taxon>
        <taxon>Pseudonocardiaceae</taxon>
        <taxon>Actinoalloteichus</taxon>
    </lineage>
</organism>
<dbReference type="GO" id="GO:0018787">
    <property type="term" value="F:4-chlorobenzoyl-CoA dehalogenase activity"/>
    <property type="evidence" value="ECO:0007669"/>
    <property type="project" value="UniProtKB-EC"/>
</dbReference>
<proteinExistence type="inferred from homology"/>
<keyword evidence="3" id="KW-0378">Hydrolase</keyword>
<reference evidence="3 4" key="1">
    <citation type="submission" date="2017-07" db="EMBL/GenBank/DDBJ databases">
        <title>Complete genome sequence of Actinoalloteichus hoggarensis DSM 45943, type strain of Actinoalloteichus hoggarensis.</title>
        <authorList>
            <person name="Ruckert C."/>
            <person name="Nouioui I."/>
            <person name="Willmese J."/>
            <person name="van Wezel G."/>
            <person name="Klenk H.-P."/>
            <person name="Kalinowski J."/>
            <person name="Zotchev S.B."/>
        </authorList>
    </citation>
    <scope>NUCLEOTIDE SEQUENCE [LARGE SCALE GENOMIC DNA]</scope>
    <source>
        <strain evidence="3 4">DSM 45943</strain>
    </source>
</reference>
<evidence type="ECO:0000313" key="3">
    <source>
        <dbReference type="EMBL" id="ASO20024.1"/>
    </source>
</evidence>
<dbReference type="CDD" id="cd06558">
    <property type="entry name" value="crotonase-like"/>
    <property type="match status" value="1"/>
</dbReference>
<dbReference type="Pfam" id="PF00378">
    <property type="entry name" value="ECH_1"/>
    <property type="match status" value="1"/>
</dbReference>
<evidence type="ECO:0000256" key="2">
    <source>
        <dbReference type="RuleBase" id="RU003707"/>
    </source>
</evidence>
<dbReference type="PROSITE" id="PS00166">
    <property type="entry name" value="ENOYL_COA_HYDRATASE"/>
    <property type="match status" value="1"/>
</dbReference>
<keyword evidence="4" id="KW-1185">Reference proteome</keyword>
<dbReference type="EC" id="3.8.1.7" evidence="3"/>
<dbReference type="InterPro" id="IPR029045">
    <property type="entry name" value="ClpP/crotonase-like_dom_sf"/>
</dbReference>
<gene>
    <name evidence="3" type="primary">fcbB2</name>
    <name evidence="3" type="ORF">AHOG_11905</name>
</gene>
<protein>
    <submittedName>
        <fullName evidence="3">4-chlorobenzoyl coenzyme A dehalogenase-2</fullName>
        <ecNumber evidence="3">3.8.1.7</ecNumber>
    </submittedName>
</protein>
<dbReference type="Gene3D" id="3.90.226.10">
    <property type="entry name" value="2-enoyl-CoA Hydratase, Chain A, domain 1"/>
    <property type="match status" value="1"/>
</dbReference>
<comment type="similarity">
    <text evidence="1 2">Belongs to the enoyl-CoA hydratase/isomerase family.</text>
</comment>
<name>A0A221W2M2_9PSEU</name>
<dbReference type="KEGG" id="ahg:AHOG_11905"/>
<dbReference type="Proteomes" id="UP000204221">
    <property type="component" value="Chromosome"/>
</dbReference>
<dbReference type="SUPFAM" id="SSF52096">
    <property type="entry name" value="ClpP/crotonase"/>
    <property type="match status" value="1"/>
</dbReference>
<dbReference type="EMBL" id="CP022521">
    <property type="protein sequence ID" value="ASO20024.1"/>
    <property type="molecule type" value="Genomic_DNA"/>
</dbReference>
<dbReference type="AlphaFoldDB" id="A0A221W2M2"/>
<dbReference type="InterPro" id="IPR001753">
    <property type="entry name" value="Enoyl-CoA_hydra/iso"/>
</dbReference>
<dbReference type="GO" id="GO:0016853">
    <property type="term" value="F:isomerase activity"/>
    <property type="evidence" value="ECO:0007669"/>
    <property type="project" value="InterPro"/>
</dbReference>
<accession>A0A221W2M2</accession>
<sequence length="268" mass="28335">MTDEPVDVDTLRRAGVRLAVDGPRATITLDRPEVRGAQTPRTWEALERIGQTLPDSVRVVVVAGTGSSFSSGLDRGLFTVDGVDGMPGLPSLAALPPDEADARIERFQAGFAWLTRPERLTIAAVHGHAIGAGLQLALACDLRIVTEDVRFSMAETRLGLVPDLGGTSWLVRLVGYARAVELCVTGRFVGAEEASRIGLANEVVASADLPAAVDRLVESVLAAPRESVSETVRLLSDAADGVPREAQAAAERAAQLRLVSRLVRGTSD</sequence>
<dbReference type="PANTHER" id="PTHR43149">
    <property type="entry name" value="ENOYL-COA HYDRATASE"/>
    <property type="match status" value="1"/>
</dbReference>
<dbReference type="RefSeq" id="WP_245856704.1">
    <property type="nucleotide sequence ID" value="NZ_CP022521.1"/>
</dbReference>
<dbReference type="InterPro" id="IPR045002">
    <property type="entry name" value="Ech1-like"/>
</dbReference>
<dbReference type="InterPro" id="IPR018376">
    <property type="entry name" value="Enoyl-CoA_hyd/isom_CS"/>
</dbReference>
<dbReference type="PANTHER" id="PTHR43149:SF1">
    <property type="entry name" value="DELTA(3,5)-DELTA(2,4)-DIENOYL-COA ISOMERASE, MITOCHONDRIAL"/>
    <property type="match status" value="1"/>
</dbReference>
<evidence type="ECO:0000256" key="1">
    <source>
        <dbReference type="ARBA" id="ARBA00005254"/>
    </source>
</evidence>